<dbReference type="Gene3D" id="3.30.200.20">
    <property type="entry name" value="Phosphorylase Kinase, domain 1"/>
    <property type="match status" value="1"/>
</dbReference>
<dbReference type="PROSITE" id="PS00108">
    <property type="entry name" value="PROTEIN_KINASE_ST"/>
    <property type="match status" value="1"/>
</dbReference>
<keyword evidence="4" id="KW-0547">Nucleotide-binding</keyword>
<dbReference type="Gene3D" id="1.10.510.10">
    <property type="entry name" value="Transferase(Phosphotransferase) domain 1"/>
    <property type="match status" value="1"/>
</dbReference>
<reference evidence="11" key="1">
    <citation type="journal article" date="2019" name="Int. J. Syst. Evol. Microbiol.">
        <title>The Global Catalogue of Microorganisms (GCM) 10K type strain sequencing project: providing services to taxonomists for standard genome sequencing and annotation.</title>
        <authorList>
            <consortium name="The Broad Institute Genomics Platform"/>
            <consortium name="The Broad Institute Genome Sequencing Center for Infectious Disease"/>
            <person name="Wu L."/>
            <person name="Ma J."/>
        </authorList>
    </citation>
    <scope>NUCLEOTIDE SEQUENCE [LARGE SCALE GENOMIC DNA]</scope>
    <source>
        <strain evidence="11">JCM 3106</strain>
    </source>
</reference>
<evidence type="ECO:0000256" key="7">
    <source>
        <dbReference type="PROSITE-ProRule" id="PRU00221"/>
    </source>
</evidence>
<proteinExistence type="predicted"/>
<sequence>MAGTVLRPGDPTDLGPYTIEARLGEGGQGAVYLARDPDGEHVAIKMLHPRFAADPVARARFQREISVARQIAEFCTARVLDAGESGDHLYVVSEFIEGPSLQQAVENEGPRDGAALQRIAISTATALVAIHQAGIVHRDLKPANVLLGRDGPRVIDFGISKALDAALAQTSGAVGTPTYMSPEQIHGRPAAAPSDVFSWAVTMVFAATGRPAFGQDSIPAVLHRILTAEPDLSEVPEGLRPLLAACLAKAPADRPVASDLLFRLIRQPSPGTGPSAVASPSPVPDATLPAPKAAPPSRSTPSPQSTPPPSRPFPQPVPDATFPPPRSAPPGPAQSAPAASGPFPFGPPPAGPPSPPFPRPSHAGGSPLEPGAGPREWRPPGDPGAGSPETTAPGGPGGPARSRPWLIGAAVAVSAAVVSAAGIFVLPPLMAGTGERTADPTPVALSGSPDGTLSSSGTPSPDGSSSPDVSPSADASPSPGGSASPAATPTAVTGDWKSAPVGGPLRGHRDDVGTVQVARVDGEPVIVSGANDRTVRLWDLATRKPLATLTGHTDWVRSVAVTELDGRAVAVSAGDDGTLRRWDLASRKAIGRPVATGGSVFSVTVADLGGEPVAVTGGRNGNLCVWNLRTGAAIGRTRRASTAPVFGLATAVLDGEPVVFTGSGDGTVRRWPLRGGAGETILVQRGQVSAVTTAELDGRLVVLSAGGAQEIHVDDAAGGGEARPPILSHTGWVYSLAVGRVGSLTVVVSGSNDSTARVHDLDTGERTGRAFKDHDHNVFGAAVAELKGRPVAVTAGGDDTVRVWRLG</sequence>
<dbReference type="Gene3D" id="2.130.10.10">
    <property type="entry name" value="YVTN repeat-like/Quinoprotein amine dehydrogenase"/>
    <property type="match status" value="2"/>
</dbReference>
<dbReference type="InterPro" id="IPR008271">
    <property type="entry name" value="Ser/Thr_kinase_AS"/>
</dbReference>
<evidence type="ECO:0000256" key="6">
    <source>
        <dbReference type="ARBA" id="ARBA00022840"/>
    </source>
</evidence>
<evidence type="ECO:0000256" key="4">
    <source>
        <dbReference type="ARBA" id="ARBA00022741"/>
    </source>
</evidence>
<evidence type="ECO:0000256" key="1">
    <source>
        <dbReference type="ARBA" id="ARBA00022574"/>
    </source>
</evidence>
<evidence type="ECO:0000256" key="5">
    <source>
        <dbReference type="ARBA" id="ARBA00022777"/>
    </source>
</evidence>
<dbReference type="InterPro" id="IPR015943">
    <property type="entry name" value="WD40/YVTN_repeat-like_dom_sf"/>
</dbReference>
<feature type="compositionally biased region" description="Low complexity" evidence="8">
    <location>
        <begin position="385"/>
        <end position="401"/>
    </location>
</feature>
<dbReference type="SUPFAM" id="SSF50978">
    <property type="entry name" value="WD40 repeat-like"/>
    <property type="match status" value="1"/>
</dbReference>
<feature type="region of interest" description="Disordered" evidence="8">
    <location>
        <begin position="271"/>
        <end position="401"/>
    </location>
</feature>
<evidence type="ECO:0000256" key="2">
    <source>
        <dbReference type="ARBA" id="ARBA00022679"/>
    </source>
</evidence>
<dbReference type="PANTHER" id="PTHR43289:SF34">
    <property type="entry name" value="SERINE_THREONINE-PROTEIN KINASE YBDM-RELATED"/>
    <property type="match status" value="1"/>
</dbReference>
<evidence type="ECO:0000256" key="8">
    <source>
        <dbReference type="SAM" id="MobiDB-lite"/>
    </source>
</evidence>
<keyword evidence="5" id="KW-0418">Kinase</keyword>
<keyword evidence="1 7" id="KW-0853">WD repeat</keyword>
<keyword evidence="2" id="KW-0808">Transferase</keyword>
<dbReference type="InterPro" id="IPR001680">
    <property type="entry name" value="WD40_rpt"/>
</dbReference>
<dbReference type="PROSITE" id="PS50294">
    <property type="entry name" value="WD_REPEATS_REGION"/>
    <property type="match status" value="3"/>
</dbReference>
<dbReference type="RefSeq" id="WP_344908253.1">
    <property type="nucleotide sequence ID" value="NZ_BAAAWD010000032.1"/>
</dbReference>
<gene>
    <name evidence="10" type="ORF">GCM10017559_83910</name>
</gene>
<dbReference type="Proteomes" id="UP001499930">
    <property type="component" value="Unassembled WGS sequence"/>
</dbReference>
<feature type="repeat" description="WD" evidence="7">
    <location>
        <begin position="771"/>
        <end position="807"/>
    </location>
</feature>
<feature type="repeat" description="WD" evidence="7">
    <location>
        <begin position="505"/>
        <end position="548"/>
    </location>
</feature>
<organism evidence="10 11">
    <name type="scientific">Streptosporangium longisporum</name>
    <dbReference type="NCBI Taxonomy" id="46187"/>
    <lineage>
        <taxon>Bacteria</taxon>
        <taxon>Bacillati</taxon>
        <taxon>Actinomycetota</taxon>
        <taxon>Actinomycetes</taxon>
        <taxon>Streptosporangiales</taxon>
        <taxon>Streptosporangiaceae</taxon>
        <taxon>Streptosporangium</taxon>
    </lineage>
</organism>
<dbReference type="InterPro" id="IPR019775">
    <property type="entry name" value="WD40_repeat_CS"/>
</dbReference>
<feature type="repeat" description="WD" evidence="7">
    <location>
        <begin position="549"/>
        <end position="592"/>
    </location>
</feature>
<evidence type="ECO:0000313" key="11">
    <source>
        <dbReference type="Proteomes" id="UP001499930"/>
    </source>
</evidence>
<feature type="compositionally biased region" description="Pro residues" evidence="8">
    <location>
        <begin position="344"/>
        <end position="359"/>
    </location>
</feature>
<feature type="domain" description="Protein kinase" evidence="9">
    <location>
        <begin position="17"/>
        <end position="270"/>
    </location>
</feature>
<dbReference type="SMART" id="SM00220">
    <property type="entry name" value="S_TKc"/>
    <property type="match status" value="1"/>
</dbReference>
<comment type="caution">
    <text evidence="10">The sequence shown here is derived from an EMBL/GenBank/DDBJ whole genome shotgun (WGS) entry which is preliminary data.</text>
</comment>
<dbReference type="CDD" id="cd14014">
    <property type="entry name" value="STKc_PknB_like"/>
    <property type="match status" value="1"/>
</dbReference>
<dbReference type="PROSITE" id="PS50082">
    <property type="entry name" value="WD_REPEATS_2"/>
    <property type="match status" value="3"/>
</dbReference>
<dbReference type="PROSITE" id="PS00678">
    <property type="entry name" value="WD_REPEATS_1"/>
    <property type="match status" value="1"/>
</dbReference>
<dbReference type="CDD" id="cd00200">
    <property type="entry name" value="WD40"/>
    <property type="match status" value="1"/>
</dbReference>
<dbReference type="Pfam" id="PF00400">
    <property type="entry name" value="WD40"/>
    <property type="match status" value="3"/>
</dbReference>
<dbReference type="PRINTS" id="PR00320">
    <property type="entry name" value="GPROTEINBRPT"/>
</dbReference>
<dbReference type="PROSITE" id="PS50011">
    <property type="entry name" value="PROTEIN_KINASE_DOM"/>
    <property type="match status" value="1"/>
</dbReference>
<feature type="compositionally biased region" description="Low complexity" evidence="8">
    <location>
        <begin position="445"/>
        <end position="494"/>
    </location>
</feature>
<feature type="compositionally biased region" description="Pro residues" evidence="8">
    <location>
        <begin position="304"/>
        <end position="332"/>
    </location>
</feature>
<feature type="compositionally biased region" description="Low complexity" evidence="8">
    <location>
        <begin position="333"/>
        <end position="343"/>
    </location>
</feature>
<evidence type="ECO:0000256" key="3">
    <source>
        <dbReference type="ARBA" id="ARBA00022737"/>
    </source>
</evidence>
<feature type="compositionally biased region" description="Low complexity" evidence="8">
    <location>
        <begin position="271"/>
        <end position="280"/>
    </location>
</feature>
<dbReference type="InterPro" id="IPR000719">
    <property type="entry name" value="Prot_kinase_dom"/>
</dbReference>
<protein>
    <recommendedName>
        <fullName evidence="9">Protein kinase domain-containing protein</fullName>
    </recommendedName>
</protein>
<accession>A0ABP6LIZ4</accession>
<keyword evidence="11" id="KW-1185">Reference proteome</keyword>
<keyword evidence="3" id="KW-0677">Repeat</keyword>
<evidence type="ECO:0000313" key="10">
    <source>
        <dbReference type="EMBL" id="GAA3042208.1"/>
    </source>
</evidence>
<dbReference type="InterPro" id="IPR020472">
    <property type="entry name" value="WD40_PAC1"/>
</dbReference>
<dbReference type="SMART" id="SM00320">
    <property type="entry name" value="WD40"/>
    <property type="match status" value="6"/>
</dbReference>
<keyword evidence="6" id="KW-0067">ATP-binding</keyword>
<dbReference type="PANTHER" id="PTHR43289">
    <property type="entry name" value="MITOGEN-ACTIVATED PROTEIN KINASE KINASE KINASE 20-RELATED"/>
    <property type="match status" value="1"/>
</dbReference>
<dbReference type="EMBL" id="BAAAWD010000032">
    <property type="protein sequence ID" value="GAA3042208.1"/>
    <property type="molecule type" value="Genomic_DNA"/>
</dbReference>
<dbReference type="InterPro" id="IPR011009">
    <property type="entry name" value="Kinase-like_dom_sf"/>
</dbReference>
<feature type="compositionally biased region" description="Low complexity" evidence="8">
    <location>
        <begin position="289"/>
        <end position="303"/>
    </location>
</feature>
<dbReference type="SUPFAM" id="SSF56112">
    <property type="entry name" value="Protein kinase-like (PK-like)"/>
    <property type="match status" value="1"/>
</dbReference>
<name>A0ABP6LIZ4_9ACTN</name>
<evidence type="ECO:0000259" key="9">
    <source>
        <dbReference type="PROSITE" id="PS50011"/>
    </source>
</evidence>
<feature type="region of interest" description="Disordered" evidence="8">
    <location>
        <begin position="437"/>
        <end position="510"/>
    </location>
</feature>
<dbReference type="InterPro" id="IPR036322">
    <property type="entry name" value="WD40_repeat_dom_sf"/>
</dbReference>
<dbReference type="Pfam" id="PF00069">
    <property type="entry name" value="Pkinase"/>
    <property type="match status" value="1"/>
</dbReference>